<name>A0AAD7YK07_MYTSE</name>
<dbReference type="Proteomes" id="UP001231518">
    <property type="component" value="Chromosome 18"/>
</dbReference>
<keyword evidence="4" id="KW-1185">Reference proteome</keyword>
<evidence type="ECO:0000256" key="2">
    <source>
        <dbReference type="SAM" id="SignalP"/>
    </source>
</evidence>
<feature type="chain" id="PRO_5041957051" evidence="2">
    <location>
        <begin position="20"/>
        <end position="162"/>
    </location>
</feature>
<feature type="region of interest" description="Disordered" evidence="1">
    <location>
        <begin position="92"/>
        <end position="162"/>
    </location>
</feature>
<accession>A0AAD7YK07</accession>
<evidence type="ECO:0000313" key="4">
    <source>
        <dbReference type="Proteomes" id="UP001231518"/>
    </source>
</evidence>
<evidence type="ECO:0000256" key="1">
    <source>
        <dbReference type="SAM" id="MobiDB-lite"/>
    </source>
</evidence>
<dbReference type="AlphaFoldDB" id="A0AAD7YK07"/>
<gene>
    <name evidence="3" type="ORF">PYW07_005715</name>
</gene>
<proteinExistence type="predicted"/>
<evidence type="ECO:0000313" key="3">
    <source>
        <dbReference type="EMBL" id="KAJ8717785.1"/>
    </source>
</evidence>
<dbReference type="EMBL" id="JARGEI010000016">
    <property type="protein sequence ID" value="KAJ8717785.1"/>
    <property type="molecule type" value="Genomic_DNA"/>
</dbReference>
<protein>
    <submittedName>
        <fullName evidence="3">Uncharacterized protein</fullName>
    </submittedName>
</protein>
<feature type="compositionally biased region" description="Basic and acidic residues" evidence="1">
    <location>
        <begin position="96"/>
        <end position="133"/>
    </location>
</feature>
<reference evidence="3" key="1">
    <citation type="submission" date="2023-03" db="EMBL/GenBank/DDBJ databases">
        <title>Chromosome-level genomes of two armyworms, Mythimna separata and Mythimna loreyi, provide insights into the biosynthesis and reception of sex pheromones.</title>
        <authorList>
            <person name="Zhao H."/>
        </authorList>
    </citation>
    <scope>NUCLEOTIDE SEQUENCE</scope>
    <source>
        <strain evidence="3">BeijingLab</strain>
        <tissue evidence="3">Pupa</tissue>
    </source>
</reference>
<keyword evidence="2" id="KW-0732">Signal</keyword>
<feature type="signal peptide" evidence="2">
    <location>
        <begin position="1"/>
        <end position="19"/>
    </location>
</feature>
<comment type="caution">
    <text evidence="3">The sequence shown here is derived from an EMBL/GenBank/DDBJ whole genome shotgun (WGS) entry which is preliminary data.</text>
</comment>
<organism evidence="3 4">
    <name type="scientific">Mythimna separata</name>
    <name type="common">Oriental armyworm</name>
    <name type="synonym">Pseudaletia separata</name>
    <dbReference type="NCBI Taxonomy" id="271217"/>
    <lineage>
        <taxon>Eukaryota</taxon>
        <taxon>Metazoa</taxon>
        <taxon>Ecdysozoa</taxon>
        <taxon>Arthropoda</taxon>
        <taxon>Hexapoda</taxon>
        <taxon>Insecta</taxon>
        <taxon>Pterygota</taxon>
        <taxon>Neoptera</taxon>
        <taxon>Endopterygota</taxon>
        <taxon>Lepidoptera</taxon>
        <taxon>Glossata</taxon>
        <taxon>Ditrysia</taxon>
        <taxon>Noctuoidea</taxon>
        <taxon>Noctuidae</taxon>
        <taxon>Noctuinae</taxon>
        <taxon>Hadenini</taxon>
        <taxon>Mythimna</taxon>
    </lineage>
</organism>
<sequence length="162" mass="18830">MKLFVGVFLALLVLEEYNCTPVVNYFGSYPLGRRHRFVTDCGFGPPHYHYRPFLSRPYYYNDWVGDYYDDVTDYNAQDYKYIDDLNKFRNNAFNKPTEKSSEKVLDKSSERPSEKFSEELLHKTSAKPSEKSSDQLTDEPLVPPMSDIPGEATTDIDLPFEP</sequence>